<name>A0A1G5AKX7_9FIRM</name>
<evidence type="ECO:0000256" key="4">
    <source>
        <dbReference type="ARBA" id="ARBA00022691"/>
    </source>
</evidence>
<dbReference type="UniPathway" id="UPA00148">
    <property type="reaction ID" value="UER00227"/>
</dbReference>
<evidence type="ECO:0000256" key="5">
    <source>
        <dbReference type="HAMAP-Rule" id="MF_00787"/>
    </source>
</evidence>
<evidence type="ECO:0000256" key="2">
    <source>
        <dbReference type="ARBA" id="ARBA00022603"/>
    </source>
</evidence>
<reference evidence="7" key="1">
    <citation type="submission" date="2016-10" db="EMBL/GenBank/DDBJ databases">
        <authorList>
            <person name="Varghese N."/>
            <person name="Submissions S."/>
        </authorList>
    </citation>
    <scope>NUCLEOTIDE SEQUENCE [LARGE SCALE GENOMIC DNA]</scope>
    <source>
        <strain evidence="7">XBD2006</strain>
    </source>
</reference>
<comment type="similarity">
    <text evidence="5">Belongs to the CbiD family.</text>
</comment>
<keyword evidence="1 5" id="KW-0169">Cobalamin biosynthesis</keyword>
<keyword evidence="3 5" id="KW-0808">Transferase</keyword>
<comment type="function">
    <text evidence="5">Catalyzes the methylation of C-1 in cobalt-precorrin-5B to form cobalt-precorrin-6A.</text>
</comment>
<dbReference type="NCBIfam" id="TIGR00312">
    <property type="entry name" value="cbiD"/>
    <property type="match status" value="1"/>
</dbReference>
<evidence type="ECO:0000256" key="3">
    <source>
        <dbReference type="ARBA" id="ARBA00022679"/>
    </source>
</evidence>
<dbReference type="RefSeq" id="WP_074461139.1">
    <property type="nucleotide sequence ID" value="NZ_FMUR01000003.1"/>
</dbReference>
<dbReference type="SUPFAM" id="SSF111342">
    <property type="entry name" value="CbiD-like"/>
    <property type="match status" value="1"/>
</dbReference>
<dbReference type="Gene3D" id="3.30.2110.10">
    <property type="entry name" value="CbiD-like"/>
    <property type="match status" value="1"/>
</dbReference>
<dbReference type="PIRSF" id="PIRSF026782">
    <property type="entry name" value="CbiD"/>
    <property type="match status" value="1"/>
</dbReference>
<dbReference type="EC" id="2.1.1.195" evidence="5"/>
<sequence length="393" mass="42623">MELRSGFTTGSCAAAAAKAALMMLLDSVKASKADAEPDLDWETAADKRVKDIEYVNIMTPKGIPFYAEIVNVIRDESGKKVTCSVIKDGGDDPDVTTGAYIEVSVRIKDTPGIVIDGGKGVGRVTKPGLDRAIGEAAINSVPRKMIEENLNEVLKERNAENTGLEVIVSVPGGEKIAEKTFNPKLGIVGGISILGTTGIVEPMSEKAIVDTIRTEIRVRKAEGRQVLLAAPGNYGITFLSKKCGIDKDIAVMTSNFVYDSVMIAKEEGFSEMVFAGHIGKLVKVAGGIKNTHSRYGDHRMEILTDITGMFSEGKEFDELKEKLSECVMTDEAVRIITEAGVSCKVFPKMASLIKENMEKWAEGTLKVEVIVFSNEYTELVSTVKAHEYLERTT</sequence>
<dbReference type="Pfam" id="PF01888">
    <property type="entry name" value="CbiD"/>
    <property type="match status" value="1"/>
</dbReference>
<comment type="pathway">
    <text evidence="5">Cofactor biosynthesis; adenosylcobalamin biosynthesis; cob(II)yrinate a,c-diamide from sirohydrochlorin (anaerobic route): step 6/10.</text>
</comment>
<dbReference type="HAMAP" id="MF_00787">
    <property type="entry name" value="CbiD"/>
    <property type="match status" value="1"/>
</dbReference>
<dbReference type="GO" id="GO:0043780">
    <property type="term" value="F:cobalt-precorrin-5B C1-methyltransferase activity"/>
    <property type="evidence" value="ECO:0007669"/>
    <property type="project" value="RHEA"/>
</dbReference>
<evidence type="ECO:0000313" key="7">
    <source>
        <dbReference type="Proteomes" id="UP000183047"/>
    </source>
</evidence>
<dbReference type="PANTHER" id="PTHR35863:SF1">
    <property type="entry name" value="COBALT-PRECORRIN-5B C(1)-METHYLTRANSFERASE"/>
    <property type="match status" value="1"/>
</dbReference>
<keyword evidence="2 5" id="KW-0489">Methyltransferase</keyword>
<keyword evidence="7" id="KW-1185">Reference proteome</keyword>
<dbReference type="InterPro" id="IPR036074">
    <property type="entry name" value="CbiD_sf"/>
</dbReference>
<dbReference type="InterPro" id="IPR002748">
    <property type="entry name" value="CbiD"/>
</dbReference>
<dbReference type="AlphaFoldDB" id="A0A1G5AKX7"/>
<comment type="catalytic activity">
    <reaction evidence="5">
        <text>Co-precorrin-5B + S-adenosyl-L-methionine = Co-precorrin-6A + S-adenosyl-L-homocysteine</text>
        <dbReference type="Rhea" id="RHEA:26285"/>
        <dbReference type="ChEBI" id="CHEBI:57856"/>
        <dbReference type="ChEBI" id="CHEBI:59789"/>
        <dbReference type="ChEBI" id="CHEBI:60063"/>
        <dbReference type="ChEBI" id="CHEBI:60064"/>
        <dbReference type="EC" id="2.1.1.195"/>
    </reaction>
</comment>
<accession>A0A1G5AKX7</accession>
<dbReference type="GO" id="GO:0032259">
    <property type="term" value="P:methylation"/>
    <property type="evidence" value="ECO:0007669"/>
    <property type="project" value="UniProtKB-KW"/>
</dbReference>
<gene>
    <name evidence="5" type="primary">cbiD</name>
    <name evidence="6" type="ORF">SAMN02910451_00330</name>
</gene>
<proteinExistence type="inferred from homology"/>
<organism evidence="6 7">
    <name type="scientific">Butyrivibrio hungatei</name>
    <dbReference type="NCBI Taxonomy" id="185008"/>
    <lineage>
        <taxon>Bacteria</taxon>
        <taxon>Bacillati</taxon>
        <taxon>Bacillota</taxon>
        <taxon>Clostridia</taxon>
        <taxon>Lachnospirales</taxon>
        <taxon>Lachnospiraceae</taxon>
        <taxon>Butyrivibrio</taxon>
    </lineage>
</organism>
<protein>
    <recommendedName>
        <fullName evidence="5">Cobalt-precorrin-5B C(1)-methyltransferase</fullName>
        <ecNumber evidence="5">2.1.1.195</ecNumber>
    </recommendedName>
    <alternativeName>
        <fullName evidence="5">Cobalt-precorrin-6A synthase</fullName>
    </alternativeName>
</protein>
<dbReference type="OrthoDB" id="6439987at2"/>
<dbReference type="GO" id="GO:0019251">
    <property type="term" value="P:anaerobic cobalamin biosynthetic process"/>
    <property type="evidence" value="ECO:0007669"/>
    <property type="project" value="UniProtKB-UniRule"/>
</dbReference>
<dbReference type="PANTHER" id="PTHR35863">
    <property type="entry name" value="COBALT-PRECORRIN-5B C(1)-METHYLTRANSFERASE"/>
    <property type="match status" value="1"/>
</dbReference>
<keyword evidence="4 5" id="KW-0949">S-adenosyl-L-methionine</keyword>
<evidence type="ECO:0000313" key="6">
    <source>
        <dbReference type="EMBL" id="SCX78511.1"/>
    </source>
</evidence>
<evidence type="ECO:0000256" key="1">
    <source>
        <dbReference type="ARBA" id="ARBA00022573"/>
    </source>
</evidence>
<dbReference type="EMBL" id="FMUR01000003">
    <property type="protein sequence ID" value="SCX78511.1"/>
    <property type="molecule type" value="Genomic_DNA"/>
</dbReference>
<dbReference type="Proteomes" id="UP000183047">
    <property type="component" value="Unassembled WGS sequence"/>
</dbReference>